<protein>
    <submittedName>
        <fullName evidence="1">Uncharacterized protein</fullName>
    </submittedName>
</protein>
<dbReference type="EMBL" id="CAJNON010002757">
    <property type="protein sequence ID" value="CAF1516469.1"/>
    <property type="molecule type" value="Genomic_DNA"/>
</dbReference>
<evidence type="ECO:0000313" key="1">
    <source>
        <dbReference type="EMBL" id="CAF1516469.1"/>
    </source>
</evidence>
<evidence type="ECO:0000313" key="2">
    <source>
        <dbReference type="Proteomes" id="UP000663891"/>
    </source>
</evidence>
<gene>
    <name evidence="1" type="ORF">VCS650_LOCUS43057</name>
</gene>
<reference evidence="1" key="1">
    <citation type="submission" date="2021-02" db="EMBL/GenBank/DDBJ databases">
        <authorList>
            <person name="Nowell W R."/>
        </authorList>
    </citation>
    <scope>NUCLEOTIDE SEQUENCE</scope>
</reference>
<accession>A0A815U9G8</accession>
<dbReference type="AlphaFoldDB" id="A0A815U9G8"/>
<name>A0A815U9G8_9BILA</name>
<comment type="caution">
    <text evidence="1">The sequence shown here is derived from an EMBL/GenBank/DDBJ whole genome shotgun (WGS) entry which is preliminary data.</text>
</comment>
<dbReference type="Proteomes" id="UP000663891">
    <property type="component" value="Unassembled WGS sequence"/>
</dbReference>
<organism evidence="1 2">
    <name type="scientific">Adineta steineri</name>
    <dbReference type="NCBI Taxonomy" id="433720"/>
    <lineage>
        <taxon>Eukaryota</taxon>
        <taxon>Metazoa</taxon>
        <taxon>Spiralia</taxon>
        <taxon>Gnathifera</taxon>
        <taxon>Rotifera</taxon>
        <taxon>Eurotatoria</taxon>
        <taxon>Bdelloidea</taxon>
        <taxon>Adinetida</taxon>
        <taxon>Adinetidae</taxon>
        <taxon>Adineta</taxon>
    </lineage>
</organism>
<sequence>MGSYGFDLEKDENNLELFCLVLTYSM</sequence>
<feature type="non-terminal residue" evidence="1">
    <location>
        <position position="26"/>
    </location>
</feature>
<proteinExistence type="predicted"/>